<evidence type="ECO:0000313" key="1">
    <source>
        <dbReference type="EMBL" id="GFD05580.1"/>
    </source>
</evidence>
<name>A0A699T710_TANCI</name>
<proteinExistence type="predicted"/>
<accession>A0A699T710</accession>
<feature type="non-terminal residue" evidence="1">
    <location>
        <position position="1"/>
    </location>
</feature>
<reference evidence="1" key="1">
    <citation type="journal article" date="2019" name="Sci. Rep.">
        <title>Draft genome of Tanacetum cinerariifolium, the natural source of mosquito coil.</title>
        <authorList>
            <person name="Yamashiro T."/>
            <person name="Shiraishi A."/>
            <person name="Satake H."/>
            <person name="Nakayama K."/>
        </authorList>
    </citation>
    <scope>NUCLEOTIDE SEQUENCE</scope>
</reference>
<feature type="non-terminal residue" evidence="1">
    <location>
        <position position="74"/>
    </location>
</feature>
<comment type="caution">
    <text evidence="1">The sequence shown here is derived from an EMBL/GenBank/DDBJ whole genome shotgun (WGS) entry which is preliminary data.</text>
</comment>
<dbReference type="AlphaFoldDB" id="A0A699T710"/>
<dbReference type="EMBL" id="BKCJ011219293">
    <property type="protein sequence ID" value="GFD05580.1"/>
    <property type="molecule type" value="Genomic_DNA"/>
</dbReference>
<gene>
    <name evidence="1" type="ORF">Tci_877549</name>
</gene>
<sequence>LCAEASNFQAVEKSLQSGVAALKGRNNLLGIEKSGLDVTVADLAASVKVMEQEVADLDAVVTSVKLQNNNLCVY</sequence>
<protein>
    <submittedName>
        <fullName evidence="1">Uncharacterized protein</fullName>
    </submittedName>
</protein>
<organism evidence="1">
    <name type="scientific">Tanacetum cinerariifolium</name>
    <name type="common">Dalmatian daisy</name>
    <name type="synonym">Chrysanthemum cinerariifolium</name>
    <dbReference type="NCBI Taxonomy" id="118510"/>
    <lineage>
        <taxon>Eukaryota</taxon>
        <taxon>Viridiplantae</taxon>
        <taxon>Streptophyta</taxon>
        <taxon>Embryophyta</taxon>
        <taxon>Tracheophyta</taxon>
        <taxon>Spermatophyta</taxon>
        <taxon>Magnoliopsida</taxon>
        <taxon>eudicotyledons</taxon>
        <taxon>Gunneridae</taxon>
        <taxon>Pentapetalae</taxon>
        <taxon>asterids</taxon>
        <taxon>campanulids</taxon>
        <taxon>Asterales</taxon>
        <taxon>Asteraceae</taxon>
        <taxon>Asteroideae</taxon>
        <taxon>Anthemideae</taxon>
        <taxon>Anthemidinae</taxon>
        <taxon>Tanacetum</taxon>
    </lineage>
</organism>